<accession>A0A383D8R6</accession>
<keyword evidence="1" id="KW-0472">Membrane</keyword>
<name>A0A383D8R6_9ZZZZ</name>
<feature type="transmembrane region" description="Helical" evidence="1">
    <location>
        <begin position="6"/>
        <end position="32"/>
    </location>
</feature>
<reference evidence="2" key="1">
    <citation type="submission" date="2018-05" db="EMBL/GenBank/DDBJ databases">
        <authorList>
            <person name="Lanie J.A."/>
            <person name="Ng W.-L."/>
            <person name="Kazmierczak K.M."/>
            <person name="Andrzejewski T.M."/>
            <person name="Davidsen T.M."/>
            <person name="Wayne K.J."/>
            <person name="Tettelin H."/>
            <person name="Glass J.I."/>
            <person name="Rusch D."/>
            <person name="Podicherti R."/>
            <person name="Tsui H.-C.T."/>
            <person name="Winkler M.E."/>
        </authorList>
    </citation>
    <scope>NUCLEOTIDE SEQUENCE</scope>
</reference>
<proteinExistence type="predicted"/>
<gene>
    <name evidence="2" type="ORF">METZ01_LOCUS493557</name>
</gene>
<feature type="transmembrane region" description="Helical" evidence="1">
    <location>
        <begin position="71"/>
        <end position="92"/>
    </location>
</feature>
<feature type="non-terminal residue" evidence="2">
    <location>
        <position position="109"/>
    </location>
</feature>
<evidence type="ECO:0000313" key="2">
    <source>
        <dbReference type="EMBL" id="SVE40703.1"/>
    </source>
</evidence>
<feature type="transmembrane region" description="Helical" evidence="1">
    <location>
        <begin position="39"/>
        <end position="59"/>
    </location>
</feature>
<dbReference type="AlphaFoldDB" id="A0A383D8R6"/>
<dbReference type="EMBL" id="UINC01215148">
    <property type="protein sequence ID" value="SVE40703.1"/>
    <property type="molecule type" value="Genomic_DNA"/>
</dbReference>
<sequence length="109" mass="11522">MDLKLVFRIAGVIAAINGLGLLFMGTTFFAMANMTATPNLITVGQFTGVTVLFLALLQWRIPDIAGDAFSSLGQLFAIGYAMWFLIVGYHIMTGQAGGAAAYGNLVVEA</sequence>
<evidence type="ECO:0000256" key="1">
    <source>
        <dbReference type="SAM" id="Phobius"/>
    </source>
</evidence>
<keyword evidence="1" id="KW-1133">Transmembrane helix</keyword>
<keyword evidence="1" id="KW-0812">Transmembrane</keyword>
<protein>
    <submittedName>
        <fullName evidence="2">Uncharacterized protein</fullName>
    </submittedName>
</protein>
<organism evidence="2">
    <name type="scientific">marine metagenome</name>
    <dbReference type="NCBI Taxonomy" id="408172"/>
    <lineage>
        <taxon>unclassified sequences</taxon>
        <taxon>metagenomes</taxon>
        <taxon>ecological metagenomes</taxon>
    </lineage>
</organism>